<dbReference type="InterPro" id="IPR036188">
    <property type="entry name" value="FAD/NAD-bd_sf"/>
</dbReference>
<gene>
    <name evidence="5" type="ORF">GCM10010990_31650</name>
</gene>
<accession>A0A917DWX7</accession>
<evidence type="ECO:0000256" key="2">
    <source>
        <dbReference type="ARBA" id="ARBA00022630"/>
    </source>
</evidence>
<dbReference type="Pfam" id="PF01494">
    <property type="entry name" value="FAD_binding_3"/>
    <property type="match status" value="1"/>
</dbReference>
<keyword evidence="6" id="KW-1185">Reference proteome</keyword>
<dbReference type="AlphaFoldDB" id="A0A917DWX7"/>
<dbReference type="SUPFAM" id="SSF51905">
    <property type="entry name" value="FAD/NAD(P)-binding domain"/>
    <property type="match status" value="1"/>
</dbReference>
<dbReference type="PANTHER" id="PTHR43004:SF19">
    <property type="entry name" value="BINDING MONOOXYGENASE, PUTATIVE (JCVI)-RELATED"/>
    <property type="match status" value="1"/>
</dbReference>
<dbReference type="EMBL" id="BMIP01000008">
    <property type="protein sequence ID" value="GGD79422.1"/>
    <property type="molecule type" value="Genomic_DNA"/>
</dbReference>
<dbReference type="InterPro" id="IPR002938">
    <property type="entry name" value="FAD-bd"/>
</dbReference>
<name>A0A917DWX7_9SPHN</name>
<dbReference type="PANTHER" id="PTHR43004">
    <property type="entry name" value="TRK SYSTEM POTASSIUM UPTAKE PROTEIN"/>
    <property type="match status" value="1"/>
</dbReference>
<evidence type="ECO:0000259" key="4">
    <source>
        <dbReference type="Pfam" id="PF01494"/>
    </source>
</evidence>
<reference evidence="5" key="1">
    <citation type="journal article" date="2014" name="Int. J. Syst. Evol. Microbiol.">
        <title>Complete genome sequence of Corynebacterium casei LMG S-19264T (=DSM 44701T), isolated from a smear-ripened cheese.</title>
        <authorList>
            <consortium name="US DOE Joint Genome Institute (JGI-PGF)"/>
            <person name="Walter F."/>
            <person name="Albersmeier A."/>
            <person name="Kalinowski J."/>
            <person name="Ruckert C."/>
        </authorList>
    </citation>
    <scope>NUCLEOTIDE SEQUENCE</scope>
    <source>
        <strain evidence="5">CGMCC 1.15360</strain>
    </source>
</reference>
<comment type="caution">
    <text evidence="5">The sequence shown here is derived from an EMBL/GenBank/DDBJ whole genome shotgun (WGS) entry which is preliminary data.</text>
</comment>
<evidence type="ECO:0000313" key="6">
    <source>
        <dbReference type="Proteomes" id="UP000612349"/>
    </source>
</evidence>
<comment type="cofactor">
    <cofactor evidence="1">
        <name>FAD</name>
        <dbReference type="ChEBI" id="CHEBI:57692"/>
    </cofactor>
</comment>
<proteinExistence type="predicted"/>
<dbReference type="PRINTS" id="PR00420">
    <property type="entry name" value="RNGMNOXGNASE"/>
</dbReference>
<keyword evidence="2" id="KW-0285">Flavoprotein</keyword>
<dbReference type="GO" id="GO:0016709">
    <property type="term" value="F:oxidoreductase activity, acting on paired donors, with incorporation or reduction of molecular oxygen, NAD(P)H as one donor, and incorporation of one atom of oxygen"/>
    <property type="evidence" value="ECO:0007669"/>
    <property type="project" value="UniProtKB-ARBA"/>
</dbReference>
<organism evidence="5 6">
    <name type="scientific">Croceicoccus mobilis</name>
    <dbReference type="NCBI Taxonomy" id="1703339"/>
    <lineage>
        <taxon>Bacteria</taxon>
        <taxon>Pseudomonadati</taxon>
        <taxon>Pseudomonadota</taxon>
        <taxon>Alphaproteobacteria</taxon>
        <taxon>Sphingomonadales</taxon>
        <taxon>Erythrobacteraceae</taxon>
        <taxon>Croceicoccus</taxon>
    </lineage>
</organism>
<dbReference type="InterPro" id="IPR050641">
    <property type="entry name" value="RIFMO-like"/>
</dbReference>
<evidence type="ECO:0000313" key="5">
    <source>
        <dbReference type="EMBL" id="GGD79422.1"/>
    </source>
</evidence>
<reference evidence="5" key="2">
    <citation type="submission" date="2020-09" db="EMBL/GenBank/DDBJ databases">
        <authorList>
            <person name="Sun Q."/>
            <person name="Zhou Y."/>
        </authorList>
    </citation>
    <scope>NUCLEOTIDE SEQUENCE</scope>
    <source>
        <strain evidence="5">CGMCC 1.15360</strain>
    </source>
</reference>
<keyword evidence="5" id="KW-0560">Oxidoreductase</keyword>
<protein>
    <submittedName>
        <fullName evidence="5">Pentachlorophenol monooxygenase</fullName>
    </submittedName>
</protein>
<dbReference type="Gene3D" id="3.50.50.60">
    <property type="entry name" value="FAD/NAD(P)-binding domain"/>
    <property type="match status" value="1"/>
</dbReference>
<dbReference type="Proteomes" id="UP000612349">
    <property type="component" value="Unassembled WGS sequence"/>
</dbReference>
<sequence>MKVPRRNTAITAQFFQQTKGTELTEVLIVGCGPVGSVCALILAQAGVEVTVTDRVEETPMDLRASTVHPPTLEMLDSIGLAEPLIAQGLKAPVYTFRDRASNETFRLDLGEIADRTCFPFRLQCEQYKLVNLAISQLRSLSNVSLQFGCTLRAVEQGADRVRATVECADGEKTIEARYMIAADGASSVVRRALDIGFDGFTYPEAYLCYSTLLPLEDHISGLSLVNYVSDPEEWLVLLRAPSAWRVLLPVDSEGDSDAYLGDAFKDGVFARLLSKDLPVETVHRTIYRIHQRVAERFVDGRICLAGDAAHVNSPIGGYGMNGGIHDAFNLCRKLLAILLDGGSPELLGQYDRQRRGVAHSFVQAQTMDNTKAMKEGWGTKRDSQRASMAEIVADPAKRRDALYKQAMFKSLDDEGAIA</sequence>
<keyword evidence="5" id="KW-0503">Monooxygenase</keyword>
<keyword evidence="3" id="KW-0274">FAD</keyword>
<dbReference type="GO" id="GO:0071949">
    <property type="term" value="F:FAD binding"/>
    <property type="evidence" value="ECO:0007669"/>
    <property type="project" value="InterPro"/>
</dbReference>
<evidence type="ECO:0000256" key="3">
    <source>
        <dbReference type="ARBA" id="ARBA00022827"/>
    </source>
</evidence>
<dbReference type="Gene3D" id="3.30.70.2450">
    <property type="match status" value="1"/>
</dbReference>
<evidence type="ECO:0000256" key="1">
    <source>
        <dbReference type="ARBA" id="ARBA00001974"/>
    </source>
</evidence>
<feature type="domain" description="FAD-binding" evidence="4">
    <location>
        <begin position="24"/>
        <end position="363"/>
    </location>
</feature>